<dbReference type="InterPro" id="IPR056490">
    <property type="entry name" value="Rcc01698_C"/>
</dbReference>
<dbReference type="EMBL" id="FNIT01000001">
    <property type="protein sequence ID" value="SDN60126.1"/>
    <property type="molecule type" value="Genomic_DNA"/>
</dbReference>
<dbReference type="CDD" id="cd19607">
    <property type="entry name" value="GTA_TIM-barrel-like"/>
    <property type="match status" value="1"/>
</dbReference>
<feature type="domain" description="GTA TIM-barrel-like" evidence="1">
    <location>
        <begin position="430"/>
        <end position="732"/>
    </location>
</feature>
<evidence type="ECO:0000259" key="1">
    <source>
        <dbReference type="Pfam" id="PF13547"/>
    </source>
</evidence>
<evidence type="ECO:0000313" key="5">
    <source>
        <dbReference type="Proteomes" id="UP000198793"/>
    </source>
</evidence>
<evidence type="ECO:0000259" key="3">
    <source>
        <dbReference type="Pfam" id="PF23666"/>
    </source>
</evidence>
<dbReference type="STRING" id="1166073.SAMN05192530_101416"/>
<keyword evidence="5" id="KW-1185">Reference proteome</keyword>
<organism evidence="4 5">
    <name type="scientific">Aureimonas jatrophae</name>
    <dbReference type="NCBI Taxonomy" id="1166073"/>
    <lineage>
        <taxon>Bacteria</taxon>
        <taxon>Pseudomonadati</taxon>
        <taxon>Pseudomonadota</taxon>
        <taxon>Alphaproteobacteria</taxon>
        <taxon>Hyphomicrobiales</taxon>
        <taxon>Aurantimonadaceae</taxon>
        <taxon>Aureimonas</taxon>
    </lineage>
</organism>
<proteinExistence type="predicted"/>
<accession>A0A1H0CQL4</accession>
<feature type="domain" description="Rcc01698-like C-terminal" evidence="3">
    <location>
        <begin position="1042"/>
        <end position="1138"/>
    </location>
</feature>
<dbReference type="InterPro" id="IPR017853">
    <property type="entry name" value="GH"/>
</dbReference>
<dbReference type="Pfam" id="PF23666">
    <property type="entry name" value="Rcc01698_C"/>
    <property type="match status" value="1"/>
</dbReference>
<evidence type="ECO:0000259" key="2">
    <source>
        <dbReference type="Pfam" id="PF13550"/>
    </source>
</evidence>
<dbReference type="OrthoDB" id="8445115at2"/>
<reference evidence="4 5" key="1">
    <citation type="submission" date="2016-10" db="EMBL/GenBank/DDBJ databases">
        <authorList>
            <person name="de Groot N.N."/>
        </authorList>
    </citation>
    <scope>NUCLEOTIDE SEQUENCE [LARGE SCALE GENOMIC DNA]</scope>
    <source>
        <strain evidence="5">L7-484,KACC 16230,DSM 25025</strain>
    </source>
</reference>
<name>A0A1H0CQL4_9HYPH</name>
<dbReference type="Pfam" id="PF13550">
    <property type="entry name" value="Phage-tail_3"/>
    <property type="match status" value="1"/>
</dbReference>
<dbReference type="Gene3D" id="3.20.20.80">
    <property type="entry name" value="Glycosidases"/>
    <property type="match status" value="1"/>
</dbReference>
<gene>
    <name evidence="4" type="ORF">SAMN05192530_101416</name>
</gene>
<dbReference type="InterPro" id="IPR032876">
    <property type="entry name" value="J_dom"/>
</dbReference>
<dbReference type="SUPFAM" id="SSF51445">
    <property type="entry name" value="(Trans)glycosidases"/>
    <property type="match status" value="1"/>
</dbReference>
<feature type="domain" description="Tip attachment protein J" evidence="2">
    <location>
        <begin position="791"/>
        <end position="950"/>
    </location>
</feature>
<dbReference type="Pfam" id="PF13547">
    <property type="entry name" value="GTA_TIM"/>
    <property type="match status" value="1"/>
</dbReference>
<evidence type="ECO:0000313" key="4">
    <source>
        <dbReference type="EMBL" id="SDN60126.1"/>
    </source>
</evidence>
<dbReference type="InterPro" id="IPR025195">
    <property type="entry name" value="GTA_TIM_dom"/>
</dbReference>
<dbReference type="RefSeq" id="WP_090668121.1">
    <property type="nucleotide sequence ID" value="NZ_FNIT01000001.1"/>
</dbReference>
<sequence>MATILLQAAGGVAGGLVGGPFGAMAGRALGALGGAAIDQTLFGTGGRREGPRLGAARILEADEGAGVPRLYGTARIAGQVIWTTRFEEVASTERQGGKGGRGAGTETTSYSYFGNVAIGLCEGPVACVRRIWADGEEMDLSLVNWRLHPGDESQAPDPLIEARQGRGNAPGYRGLAYVVFERLPLDRWGNRIPQISCEVVRPVGALEANLRAVTIIPGASEHGLDPAVVRERVGLGEDRLVNRHVLHGESDWTASIDELTALCPKLTRAALVVGWFATDLRVGRAEVRPGVETAQRDETETWRVGETERDAALLVSRSEGGPAYGGTPSDAGVLRAIADLKARGLRVTLYPFLLMDVPAGNALPDPYGEAMQASYPWRGRMTLDEAPGRPGSSDRTADARAEIARFVGRASPADFRLEAGRVRYTGPGEWSLRRMVLHQAFLARLTGGVDAFVIGSEMVGLTRLRDDGDRFPFVEALIQLARDVKAVLPEATVTYAADWSEYFGFQPSDGSGDVFFNLDPLWAEPAIGAVGIDNYLPLLDWRDGDADGSSPDGAASSLDETALRRNIAAGEWFDWFYADDKDRRAGRRTPITDGLGKPWVFRAKDIRSWWENRHRERRGGRETGGDTAWVPCSKPIWFTELGCPAADRGANRPNVFLDPKSAESALPWFSTGHRDDAAQRAFLDAHLRHWDETAPGFRDRDNPVSPHYGGRMVPIDAIHLWCWDARPYPAFPAAREVWRDGANWERGHWLSGRLGAVSLRELLLALLTDHGVTAVDASGVEGVVGGFLLASPGSARSQIEALLRLGGIEAAQVDGQLRLRTIDRATRIAEIEAVAEDADAPLLERRRTEDRDRPGELVLAFSDPARAYQPGVAEALRGDAERPRQERVQLPLTLDEDAARRLASGLLRRLAGASETASFALSPADLEVVPGDRLRIAGEMGIWSVERIEDGLMRRIEARRIGFTPALSDGSGREPPAAPVTAAPVFPSRPLATFLDLPPLGLLADGEGPRVALAARPFVPLEVLVSRGGGDMRPRARVMQPAVMGRLAAPLPAGREAILDRSNRILVDLAVGALASADQPRLMGGANLAAVETGEGRWEVLQFRDADEVSPGRFRLGVLVRGRAGSGGAAAAVGARFVLLDERCVPLPLAESETGAALDWLVVPAGRPLDDGAALRESYALGRQTRLPLAPAHLRARRDAAGLAIRWIRRSRATLDPFDDEIALDEDAERYRVRIEAGNGREIVRDTQAPSLAVTREEIAAAFGAEAPGVLRVSVAQMGATVGPGGWRTVEVGAA</sequence>
<dbReference type="Proteomes" id="UP000198793">
    <property type="component" value="Unassembled WGS sequence"/>
</dbReference>
<protein>
    <submittedName>
        <fullName evidence="4">Putative phage tail protein</fullName>
    </submittedName>
</protein>